<gene>
    <name evidence="1" type="primary">Nfu_g_1_000028</name>
</gene>
<reference evidence="1" key="1">
    <citation type="submission" date="2016-05" db="EMBL/GenBank/DDBJ databases">
        <authorList>
            <person name="Lavstsen T."/>
            <person name="Jespersen J.S."/>
        </authorList>
    </citation>
    <scope>NUCLEOTIDE SEQUENCE</scope>
    <source>
        <tissue evidence="1">Brain</tissue>
    </source>
</reference>
<dbReference type="EMBL" id="HAEI01005452">
    <property type="protein sequence ID" value="SBR93360.1"/>
    <property type="molecule type" value="Transcribed_RNA"/>
</dbReference>
<name>A0A1A8QHP3_9TELE</name>
<dbReference type="AlphaFoldDB" id="A0A1A8QHP3"/>
<reference evidence="1" key="2">
    <citation type="submission" date="2016-06" db="EMBL/GenBank/DDBJ databases">
        <title>The genome of a short-lived fish provides insights into sex chromosome evolution and the genetic control of aging.</title>
        <authorList>
            <person name="Reichwald K."/>
            <person name="Felder M."/>
            <person name="Petzold A."/>
            <person name="Koch P."/>
            <person name="Groth M."/>
            <person name="Platzer M."/>
        </authorList>
    </citation>
    <scope>NUCLEOTIDE SEQUENCE</scope>
    <source>
        <tissue evidence="1">Brain</tissue>
    </source>
</reference>
<accession>A0A1A8QHP3</accession>
<organism evidence="1">
    <name type="scientific">Nothobranchius rachovii</name>
    <name type="common">bluefin notho</name>
    <dbReference type="NCBI Taxonomy" id="451742"/>
    <lineage>
        <taxon>Eukaryota</taxon>
        <taxon>Metazoa</taxon>
        <taxon>Chordata</taxon>
        <taxon>Craniata</taxon>
        <taxon>Vertebrata</taxon>
        <taxon>Euteleostomi</taxon>
        <taxon>Actinopterygii</taxon>
        <taxon>Neopterygii</taxon>
        <taxon>Teleostei</taxon>
        <taxon>Neoteleostei</taxon>
        <taxon>Acanthomorphata</taxon>
        <taxon>Ovalentaria</taxon>
        <taxon>Atherinomorphae</taxon>
        <taxon>Cyprinodontiformes</taxon>
        <taxon>Nothobranchiidae</taxon>
        <taxon>Nothobranchius</taxon>
    </lineage>
</organism>
<feature type="non-terminal residue" evidence="1">
    <location>
        <position position="1"/>
    </location>
</feature>
<evidence type="ECO:0000313" key="1">
    <source>
        <dbReference type="EMBL" id="SBR93360.1"/>
    </source>
</evidence>
<feature type="non-terminal residue" evidence="1">
    <location>
        <position position="90"/>
    </location>
</feature>
<protein>
    <submittedName>
        <fullName evidence="1">Uncharacterized protein</fullName>
    </submittedName>
</protein>
<proteinExistence type="predicted"/>
<sequence length="90" mass="9491">STTTFHPVLLPTGPVPLSPSWSLAVHSLPTTHLTGSCSLFHAQLLQSSSDLETQSPVIQQVCVCLPLLTDYPPDQASLPSLLSPGSRTVS</sequence>